<dbReference type="PROSITE" id="PS50097">
    <property type="entry name" value="BTB"/>
    <property type="match status" value="1"/>
</dbReference>
<name>A0A7E4VK54_PANRE</name>
<protein>
    <submittedName>
        <fullName evidence="3">BTB domain-containing protein</fullName>
    </submittedName>
</protein>
<dbReference type="WBParaSite" id="Pan_g22186.t1">
    <property type="protein sequence ID" value="Pan_g22186.t1"/>
    <property type="gene ID" value="Pan_g22186"/>
</dbReference>
<evidence type="ECO:0000259" key="1">
    <source>
        <dbReference type="PROSITE" id="PS50097"/>
    </source>
</evidence>
<accession>A0A7E4VK54</accession>
<organism evidence="2 3">
    <name type="scientific">Panagrellus redivivus</name>
    <name type="common">Microworm</name>
    <dbReference type="NCBI Taxonomy" id="6233"/>
    <lineage>
        <taxon>Eukaryota</taxon>
        <taxon>Metazoa</taxon>
        <taxon>Ecdysozoa</taxon>
        <taxon>Nematoda</taxon>
        <taxon>Chromadorea</taxon>
        <taxon>Rhabditida</taxon>
        <taxon>Tylenchina</taxon>
        <taxon>Panagrolaimomorpha</taxon>
        <taxon>Panagrolaimoidea</taxon>
        <taxon>Panagrolaimidae</taxon>
        <taxon>Panagrellus</taxon>
    </lineage>
</organism>
<dbReference type="InterPro" id="IPR011333">
    <property type="entry name" value="SKP1/BTB/POZ_sf"/>
</dbReference>
<sequence>MTELNFELSRNKKTTCLEAADDVVHHFHQFELFLAVSRLNCCCVVLLSMDTTGESFKRATSKAKFTLPDALIKTRGTPFCSEKHVVPNFDNLTWWLEAHPMASEYTRPTHLWMRIRTNCPVKARFKINFRKSMYFKVNKNDVTWAVPVPCAFFNDKHAVKKGRVKLTIRAHFKKPNKTLQWTSGPAFESLMTPNQPEVTLIGQDGEYKVSKHLLSCVSTVFATMFSNDTQENRTSAVKIPDITIKTITQVMNCVLGNLNHATTVMELISMMRFADRFHMDGLNNHLEHMLTECLNNDNLYEITEAAHFFSRHQLMQKCAEYFDVHHNELTETQRRAFANPLVEAALVQSALGWKWQ</sequence>
<dbReference type="SMART" id="SM00225">
    <property type="entry name" value="BTB"/>
    <property type="match status" value="1"/>
</dbReference>
<dbReference type="Proteomes" id="UP000492821">
    <property type="component" value="Unassembled WGS sequence"/>
</dbReference>
<keyword evidence="2" id="KW-1185">Reference proteome</keyword>
<evidence type="ECO:0000313" key="2">
    <source>
        <dbReference type="Proteomes" id="UP000492821"/>
    </source>
</evidence>
<dbReference type="Pfam" id="PF00651">
    <property type="entry name" value="BTB"/>
    <property type="match status" value="1"/>
</dbReference>
<reference evidence="2" key="1">
    <citation type="journal article" date="2013" name="Genetics">
        <title>The draft genome and transcriptome of Panagrellus redivivus are shaped by the harsh demands of a free-living lifestyle.</title>
        <authorList>
            <person name="Srinivasan J."/>
            <person name="Dillman A.R."/>
            <person name="Macchietto M.G."/>
            <person name="Heikkinen L."/>
            <person name="Lakso M."/>
            <person name="Fracchia K.M."/>
            <person name="Antoshechkin I."/>
            <person name="Mortazavi A."/>
            <person name="Wong G."/>
            <person name="Sternberg P.W."/>
        </authorList>
    </citation>
    <scope>NUCLEOTIDE SEQUENCE [LARGE SCALE GENOMIC DNA]</scope>
    <source>
        <strain evidence="2">MT8872</strain>
    </source>
</reference>
<feature type="domain" description="BTB" evidence="1">
    <location>
        <begin position="196"/>
        <end position="252"/>
    </location>
</feature>
<dbReference type="CDD" id="cd18186">
    <property type="entry name" value="BTB_POZ_ZBTB_KLHL-like"/>
    <property type="match status" value="1"/>
</dbReference>
<evidence type="ECO:0000313" key="3">
    <source>
        <dbReference type="WBParaSite" id="Pan_g22186.t1"/>
    </source>
</evidence>
<dbReference type="AlphaFoldDB" id="A0A7E4VK54"/>
<dbReference type="InterPro" id="IPR044714">
    <property type="entry name" value="AtSIBP1-like"/>
</dbReference>
<dbReference type="SUPFAM" id="SSF54695">
    <property type="entry name" value="POZ domain"/>
    <property type="match status" value="1"/>
</dbReference>
<dbReference type="Gene3D" id="3.30.710.10">
    <property type="entry name" value="Potassium Channel Kv1.1, Chain A"/>
    <property type="match status" value="1"/>
</dbReference>
<reference evidence="3" key="2">
    <citation type="submission" date="2020-10" db="UniProtKB">
        <authorList>
            <consortium name="WormBaseParasite"/>
        </authorList>
    </citation>
    <scope>IDENTIFICATION</scope>
</reference>
<proteinExistence type="predicted"/>
<dbReference type="PANTHER" id="PTHR46672">
    <property type="entry name" value="OS08G0495500 PROTEIN-RELATED"/>
    <property type="match status" value="1"/>
</dbReference>
<dbReference type="InterPro" id="IPR000210">
    <property type="entry name" value="BTB/POZ_dom"/>
</dbReference>